<keyword evidence="3" id="KW-1185">Reference proteome</keyword>
<reference evidence="2 3" key="1">
    <citation type="journal article" date="2015" name="Sci. Rep.">
        <title>The power of single molecule real-time sequencing technology in the de novo assembly of a eukaryotic genome.</title>
        <authorList>
            <person name="Sakai H."/>
            <person name="Naito K."/>
            <person name="Ogiso-Tanaka E."/>
            <person name="Takahashi Y."/>
            <person name="Iseki K."/>
            <person name="Muto C."/>
            <person name="Satou K."/>
            <person name="Teruya K."/>
            <person name="Shiroma A."/>
            <person name="Shimoji M."/>
            <person name="Hirano T."/>
            <person name="Itoh T."/>
            <person name="Kaga A."/>
            <person name="Tomooka N."/>
        </authorList>
    </citation>
    <scope>NUCLEOTIDE SEQUENCE [LARGE SCALE GENOMIC DNA]</scope>
    <source>
        <strain evidence="3">cv. Shumari</strain>
    </source>
</reference>
<keyword evidence="1" id="KW-1133">Transmembrane helix</keyword>
<feature type="transmembrane region" description="Helical" evidence="1">
    <location>
        <begin position="47"/>
        <end position="71"/>
    </location>
</feature>
<dbReference type="AlphaFoldDB" id="A0A0S3RMG4"/>
<evidence type="ECO:0000313" key="2">
    <source>
        <dbReference type="EMBL" id="BAT81785.1"/>
    </source>
</evidence>
<name>A0A0S3RMG4_PHAAN</name>
<accession>A0A0S3RMG4</accession>
<keyword evidence="1" id="KW-0812">Transmembrane</keyword>
<dbReference type="Proteomes" id="UP000291084">
    <property type="component" value="Chromosome 3"/>
</dbReference>
<gene>
    <name evidence="2" type="primary">Vigan.03G165100</name>
    <name evidence="2" type="ORF">VIGAN_03165100</name>
</gene>
<proteinExistence type="predicted"/>
<evidence type="ECO:0000256" key="1">
    <source>
        <dbReference type="SAM" id="Phobius"/>
    </source>
</evidence>
<keyword evidence="1" id="KW-0472">Membrane</keyword>
<dbReference type="EMBL" id="AP015036">
    <property type="protein sequence ID" value="BAT81785.1"/>
    <property type="molecule type" value="Genomic_DNA"/>
</dbReference>
<organism evidence="2 3">
    <name type="scientific">Vigna angularis var. angularis</name>
    <dbReference type="NCBI Taxonomy" id="157739"/>
    <lineage>
        <taxon>Eukaryota</taxon>
        <taxon>Viridiplantae</taxon>
        <taxon>Streptophyta</taxon>
        <taxon>Embryophyta</taxon>
        <taxon>Tracheophyta</taxon>
        <taxon>Spermatophyta</taxon>
        <taxon>Magnoliopsida</taxon>
        <taxon>eudicotyledons</taxon>
        <taxon>Gunneridae</taxon>
        <taxon>Pentapetalae</taxon>
        <taxon>rosids</taxon>
        <taxon>fabids</taxon>
        <taxon>Fabales</taxon>
        <taxon>Fabaceae</taxon>
        <taxon>Papilionoideae</taxon>
        <taxon>50 kb inversion clade</taxon>
        <taxon>NPAAA clade</taxon>
        <taxon>indigoferoid/millettioid clade</taxon>
        <taxon>Phaseoleae</taxon>
        <taxon>Vigna</taxon>
    </lineage>
</organism>
<protein>
    <submittedName>
        <fullName evidence="2">Uncharacterized protein</fullName>
    </submittedName>
</protein>
<evidence type="ECO:0000313" key="3">
    <source>
        <dbReference type="Proteomes" id="UP000291084"/>
    </source>
</evidence>
<sequence>MRAFGHEKRSSQWLAFGLGARSAYMKVVRFSPMRTGAHFPYLPSVRIVVGAVFFFKCSLLVIVGVSSLFWFEFKRSVCTEFSVSVRFCGLESVRVLGRVM</sequence>